<evidence type="ECO:0000256" key="5">
    <source>
        <dbReference type="PIRSR" id="PIRSR602678-1"/>
    </source>
</evidence>
<feature type="binding site" evidence="5">
    <location>
        <position position="104"/>
    </location>
    <ligand>
        <name>a divalent metal cation</name>
        <dbReference type="ChEBI" id="CHEBI:60240"/>
        <label>1</label>
    </ligand>
</feature>
<dbReference type="GO" id="GO:0005737">
    <property type="term" value="C:cytoplasm"/>
    <property type="evidence" value="ECO:0007669"/>
    <property type="project" value="TreeGrafter"/>
</dbReference>
<dbReference type="FunFam" id="3.40.1390.30:FF:000001">
    <property type="entry name" value="GTP cyclohydrolase 1 type 2"/>
    <property type="match status" value="1"/>
</dbReference>
<dbReference type="Proteomes" id="UP000000719">
    <property type="component" value="Chromosome"/>
</dbReference>
<sequence length="372" mass="41437">MVRLSNIVGVMNEIAPRFLAMDWDNPGLQIGYFSQEINRVLVTLDVTEEVVEEAIEENCQLIISHHPLLFKGLKSIHDKSYNGRVVLKAIKNNIAVLSAHTNFDIVGSGINDYLSHLLGLSDIQPLKVTGEKPYIKLVVFIPESHFDVVRKEILDSGLAGFIGNYSHTSFSVKGEGTFKPLEGSNPFTGQKGHLARVEELRLETIIPANNISKVIDIIKKVHPYEEVAYDLYPLNNTGEKYGLGRIGLLEKGIKLVDFVDIVKEKLGIRHIRYTGNYDNIVKRIAVCSGSGGDLIREARNKRADLYITGDIKYHDAQLASELGLAVVDAGHYGTEKHVKSLLVGLLTDKFKENGFKVGVCKSRINTNPWLYK</sequence>
<accession>B8CXH0</accession>
<keyword evidence="7" id="KW-1185">Reference proteome</keyword>
<keyword evidence="3 4" id="KW-0479">Metal-binding</keyword>
<evidence type="ECO:0000313" key="6">
    <source>
        <dbReference type="EMBL" id="ACL69989.1"/>
    </source>
</evidence>
<dbReference type="eggNOG" id="COG0327">
    <property type="taxonomic scope" value="Bacteria"/>
</dbReference>
<feature type="binding site" evidence="5">
    <location>
        <position position="335"/>
    </location>
    <ligand>
        <name>a divalent metal cation</name>
        <dbReference type="ChEBI" id="CHEBI:60240"/>
        <label>1</label>
    </ligand>
</feature>
<dbReference type="PANTHER" id="PTHR13799">
    <property type="entry name" value="NGG1 INTERACTING FACTOR 3"/>
    <property type="match status" value="1"/>
</dbReference>
<dbReference type="InterPro" id="IPR036069">
    <property type="entry name" value="DUF34/NIF3_sf"/>
</dbReference>
<dbReference type="Pfam" id="PF01784">
    <property type="entry name" value="DUF34_NIF3"/>
    <property type="match status" value="1"/>
</dbReference>
<evidence type="ECO:0000256" key="3">
    <source>
        <dbReference type="ARBA" id="ARBA00022723"/>
    </source>
</evidence>
<evidence type="ECO:0000256" key="1">
    <source>
        <dbReference type="ARBA" id="ARBA00006964"/>
    </source>
</evidence>
<dbReference type="SUPFAM" id="SSF102705">
    <property type="entry name" value="NIF3 (NGG1p interacting factor 3)-like"/>
    <property type="match status" value="1"/>
</dbReference>
<feature type="binding site" evidence="5">
    <location>
        <position position="331"/>
    </location>
    <ligand>
        <name>a divalent metal cation</name>
        <dbReference type="ChEBI" id="CHEBI:60240"/>
        <label>1</label>
    </ligand>
</feature>
<dbReference type="HOGENOM" id="CLU_037423_1_0_9"/>
<dbReference type="Gene3D" id="3.30.70.120">
    <property type="match status" value="1"/>
</dbReference>
<evidence type="ECO:0000256" key="4">
    <source>
        <dbReference type="PIRNR" id="PIRNR037489"/>
    </source>
</evidence>
<dbReference type="PIRSF" id="PIRSF037489">
    <property type="entry name" value="UCP037489_NIF3_YqfO"/>
    <property type="match status" value="1"/>
</dbReference>
<organism evidence="6 7">
    <name type="scientific">Halothermothrix orenii (strain H 168 / OCM 544 / DSM 9562)</name>
    <dbReference type="NCBI Taxonomy" id="373903"/>
    <lineage>
        <taxon>Bacteria</taxon>
        <taxon>Bacillati</taxon>
        <taxon>Bacillota</taxon>
        <taxon>Clostridia</taxon>
        <taxon>Halanaerobiales</taxon>
        <taxon>Halothermotrichaceae</taxon>
        <taxon>Halothermothrix</taxon>
    </lineage>
</organism>
<reference evidence="6 7" key="1">
    <citation type="journal article" date="2009" name="PLoS ONE">
        <title>Genome analysis of the anaerobic thermohalophilic bacterium Halothermothrix orenii.</title>
        <authorList>
            <person name="Mavromatis K."/>
            <person name="Ivanova N."/>
            <person name="Anderson I."/>
            <person name="Lykidis A."/>
            <person name="Hooper S.D."/>
            <person name="Sun H."/>
            <person name="Kunin V."/>
            <person name="Lapidus A."/>
            <person name="Hugenholtz P."/>
            <person name="Patel B."/>
            <person name="Kyrpides N.C."/>
        </authorList>
    </citation>
    <scope>NUCLEOTIDE SEQUENCE [LARGE SCALE GENOMIC DNA]</scope>
    <source>
        <strain evidence="7">H 168 / OCM 544 / DSM 9562</strain>
    </source>
</reference>
<dbReference type="RefSeq" id="WP_012636173.1">
    <property type="nucleotide sequence ID" value="NC_011899.1"/>
</dbReference>
<comment type="similarity">
    <text evidence="1 4">Belongs to the GTP cyclohydrolase I type 2/NIF3 family.</text>
</comment>
<proteinExistence type="inferred from homology"/>
<dbReference type="InterPro" id="IPR015867">
    <property type="entry name" value="N-reg_PII/ATP_PRibTrfase_C"/>
</dbReference>
<dbReference type="InterPro" id="IPR002678">
    <property type="entry name" value="DUF34/NIF3"/>
</dbReference>
<dbReference type="STRING" id="373903.Hore_12390"/>
<dbReference type="AlphaFoldDB" id="B8CXH0"/>
<dbReference type="PANTHER" id="PTHR13799:SF14">
    <property type="entry name" value="GTP CYCLOHYDROLASE 1 TYPE 2 HOMOLOG"/>
    <property type="match status" value="1"/>
</dbReference>
<gene>
    <name evidence="6" type="ordered locus">Hore_12390</name>
</gene>
<evidence type="ECO:0000313" key="7">
    <source>
        <dbReference type="Proteomes" id="UP000000719"/>
    </source>
</evidence>
<dbReference type="NCBIfam" id="TIGR00486">
    <property type="entry name" value="YbgI_SA1388"/>
    <property type="match status" value="1"/>
</dbReference>
<dbReference type="Gene3D" id="3.40.1390.30">
    <property type="entry name" value="NIF3 (NGG1p interacting factor 3)-like"/>
    <property type="match status" value="1"/>
</dbReference>
<dbReference type="GO" id="GO:0046872">
    <property type="term" value="F:metal ion binding"/>
    <property type="evidence" value="ECO:0007669"/>
    <property type="project" value="UniProtKB-UniRule"/>
</dbReference>
<protein>
    <recommendedName>
        <fullName evidence="2 4">GTP cyclohydrolase 1 type 2 homolog</fullName>
    </recommendedName>
</protein>
<feature type="binding site" evidence="5">
    <location>
        <position position="66"/>
    </location>
    <ligand>
        <name>a divalent metal cation</name>
        <dbReference type="ChEBI" id="CHEBI:60240"/>
        <label>1</label>
    </ligand>
</feature>
<evidence type="ECO:0000256" key="2">
    <source>
        <dbReference type="ARBA" id="ARBA00022112"/>
    </source>
</evidence>
<dbReference type="EMBL" id="CP001098">
    <property type="protein sequence ID" value="ACL69989.1"/>
    <property type="molecule type" value="Genomic_DNA"/>
</dbReference>
<name>B8CXH0_HALOH</name>
<dbReference type="KEGG" id="hor:Hore_12390"/>
<dbReference type="InterPro" id="IPR017221">
    <property type="entry name" value="DUF34/NIF3_bac"/>
</dbReference>
<feature type="binding site" evidence="5">
    <location>
        <position position="65"/>
    </location>
    <ligand>
        <name>a divalent metal cation</name>
        <dbReference type="ChEBI" id="CHEBI:60240"/>
        <label>1</label>
    </ligand>
</feature>